<dbReference type="Pfam" id="PF06776">
    <property type="entry name" value="IalB"/>
    <property type="match status" value="1"/>
</dbReference>
<evidence type="ECO:0000313" key="3">
    <source>
        <dbReference type="EMBL" id="SHJ68176.1"/>
    </source>
</evidence>
<feature type="region of interest" description="Disordered" evidence="1">
    <location>
        <begin position="26"/>
        <end position="53"/>
    </location>
</feature>
<keyword evidence="4" id="KW-1185">Reference proteome</keyword>
<protein>
    <submittedName>
        <fullName evidence="3">Invasion protein IalB, involved in pathogenesis</fullName>
    </submittedName>
</protein>
<dbReference type="AlphaFoldDB" id="A0A1H0ALV7"/>
<evidence type="ECO:0000256" key="2">
    <source>
        <dbReference type="SAM" id="SignalP"/>
    </source>
</evidence>
<keyword evidence="2" id="KW-0732">Signal</keyword>
<feature type="signal peptide" evidence="2">
    <location>
        <begin position="1"/>
        <end position="21"/>
    </location>
</feature>
<organism evidence="3 4">
    <name type="scientific">Lutimaribacter pacificus</name>
    <dbReference type="NCBI Taxonomy" id="391948"/>
    <lineage>
        <taxon>Bacteria</taxon>
        <taxon>Pseudomonadati</taxon>
        <taxon>Pseudomonadota</taxon>
        <taxon>Alphaproteobacteria</taxon>
        <taxon>Rhodobacterales</taxon>
        <taxon>Roseobacteraceae</taxon>
        <taxon>Lutimaribacter</taxon>
    </lineage>
</organism>
<sequence length="227" mass="23895">MPRLLSTLSIIALLAAPLAVAQQADTDTGAEAEAGTESQAGETAPDGSDPRAVVGAEAAQQGGELQMGEDIQDPDAPGTPYLREMVEDWGMECIRVPEGEDEPCQLFQSLKDENGNTVSNVRIFRLPEGQRATAGALVAVPLETLLTAQLTIRVDGGQAKRYPFAVCDPLGCYARIGFTAEDIASFKRGAKATVSLTPFAAPDQPLTLDMSLKGFTAAFDKATVVPN</sequence>
<feature type="chain" id="PRO_5015064380" evidence="2">
    <location>
        <begin position="22"/>
        <end position="227"/>
    </location>
</feature>
<dbReference type="RefSeq" id="WP_223227962.1">
    <property type="nucleotide sequence ID" value="NZ_FNIO01000001.1"/>
</dbReference>
<dbReference type="InterPro" id="IPR038696">
    <property type="entry name" value="IalB_sf"/>
</dbReference>
<name>A0A1H0ALV7_9RHOB</name>
<accession>A0A1H0ALV7</accession>
<dbReference type="InterPro" id="IPR010642">
    <property type="entry name" value="Invasion_prot_B"/>
</dbReference>
<gene>
    <name evidence="3" type="ORF">SAMN05444142_1011022</name>
</gene>
<dbReference type="Proteomes" id="UP000324252">
    <property type="component" value="Unassembled WGS sequence"/>
</dbReference>
<reference evidence="3 4" key="1">
    <citation type="submission" date="2016-11" db="EMBL/GenBank/DDBJ databases">
        <authorList>
            <person name="Varghese N."/>
            <person name="Submissions S."/>
        </authorList>
    </citation>
    <scope>NUCLEOTIDE SEQUENCE [LARGE SCALE GENOMIC DNA]</scope>
    <source>
        <strain evidence="3 4">DSM 29620</strain>
    </source>
</reference>
<evidence type="ECO:0000313" key="4">
    <source>
        <dbReference type="Proteomes" id="UP000324252"/>
    </source>
</evidence>
<proteinExistence type="predicted"/>
<dbReference type="Gene3D" id="2.60.40.1880">
    <property type="entry name" value="Invasion associated locus B (IalB) protein"/>
    <property type="match status" value="1"/>
</dbReference>
<evidence type="ECO:0000256" key="1">
    <source>
        <dbReference type="SAM" id="MobiDB-lite"/>
    </source>
</evidence>
<dbReference type="EMBL" id="FQZZ01000001">
    <property type="protein sequence ID" value="SHJ68176.1"/>
    <property type="molecule type" value="Genomic_DNA"/>
</dbReference>